<protein>
    <submittedName>
        <fullName evidence="2">Uncharacterized protein</fullName>
    </submittedName>
</protein>
<dbReference type="OrthoDB" id="337660at2759"/>
<keyword evidence="3" id="KW-1185">Reference proteome</keyword>
<dbReference type="Proteomes" id="UP000837801">
    <property type="component" value="Unassembled WGS sequence"/>
</dbReference>
<organism evidence="2 3">
    <name type="scientific">[Candida] railenensis</name>
    <dbReference type="NCBI Taxonomy" id="45579"/>
    <lineage>
        <taxon>Eukaryota</taxon>
        <taxon>Fungi</taxon>
        <taxon>Dikarya</taxon>
        <taxon>Ascomycota</taxon>
        <taxon>Saccharomycotina</taxon>
        <taxon>Pichiomycetes</taxon>
        <taxon>Debaryomycetaceae</taxon>
        <taxon>Kurtzmaniella</taxon>
    </lineage>
</organism>
<dbReference type="AlphaFoldDB" id="A0A9P0VXZ1"/>
<comment type="caution">
    <text evidence="2">The sequence shown here is derived from an EMBL/GenBank/DDBJ whole genome shotgun (WGS) entry which is preliminary data.</text>
</comment>
<reference evidence="2" key="1">
    <citation type="submission" date="2022-03" db="EMBL/GenBank/DDBJ databases">
        <authorList>
            <person name="Legras J.-L."/>
            <person name="Devillers H."/>
            <person name="Grondin C."/>
        </authorList>
    </citation>
    <scope>NUCLEOTIDE SEQUENCE</scope>
    <source>
        <strain evidence="2">CLIB 1423</strain>
    </source>
</reference>
<gene>
    <name evidence="2" type="ORF">CLIB1423_05S04280</name>
</gene>
<dbReference type="Pfam" id="PF00022">
    <property type="entry name" value="Actin"/>
    <property type="match status" value="1"/>
</dbReference>
<dbReference type="SUPFAM" id="SSF53067">
    <property type="entry name" value="Actin-like ATPase domain"/>
    <property type="match status" value="2"/>
</dbReference>
<evidence type="ECO:0000313" key="3">
    <source>
        <dbReference type="Proteomes" id="UP000837801"/>
    </source>
</evidence>
<dbReference type="EMBL" id="CAKXYY010000005">
    <property type="protein sequence ID" value="CAH2352041.1"/>
    <property type="molecule type" value="Genomic_DNA"/>
</dbReference>
<evidence type="ECO:0000256" key="1">
    <source>
        <dbReference type="RuleBase" id="RU000487"/>
    </source>
</evidence>
<name>A0A9P0VXZ1_9ASCO</name>
<proteinExistence type="inferred from homology"/>
<dbReference type="PANTHER" id="PTHR11937">
    <property type="entry name" value="ACTIN"/>
    <property type="match status" value="1"/>
</dbReference>
<dbReference type="InterPro" id="IPR043129">
    <property type="entry name" value="ATPase_NBD"/>
</dbReference>
<evidence type="ECO:0000313" key="2">
    <source>
        <dbReference type="EMBL" id="CAH2352041.1"/>
    </source>
</evidence>
<dbReference type="InterPro" id="IPR004000">
    <property type="entry name" value="Actin"/>
</dbReference>
<dbReference type="Gene3D" id="3.30.420.40">
    <property type="match status" value="2"/>
</dbReference>
<accession>A0A9P0VXZ1</accession>
<sequence>METVLVEIGSRYVRIGLSGEFAPRSKFISIPQTKAIGHSYINKKACIDAFPLDYEIHDKALTIEQRESLTSSLLNIPLHKKVSKIFSMDEDSLASSRDFQIQNSVSELLESLLLISSQCKAILIEPVYTSNREKNQIAEILLSKLRFKSICWIPEPIMEVVGAGVSDSLVVHLGWSSAIVTSVMDLRLISSRDFPSSHMSGLVLHYKIVERLLDLENAALDQLLCSPSGFELVENFIQTSLFVRKDRSQTSSFEEHRFTDSIVIPKSICYEVVESLVTSLIPGIISFIAKTSIDVRSRILENIIIAGGLANIPGLKSYVLTQIRKEWKAANLVVSLGSWPGLSIYYSSLERQELKELSKQAELTREQYKSIASAAKR</sequence>
<comment type="similarity">
    <text evidence="1">Belongs to the actin family.</text>
</comment>
<dbReference type="SMART" id="SM00268">
    <property type="entry name" value="ACTIN"/>
    <property type="match status" value="1"/>
</dbReference>